<dbReference type="Pfam" id="PF04773">
    <property type="entry name" value="FecR"/>
    <property type="match status" value="1"/>
</dbReference>
<accession>A0AAW6FKN8</accession>
<gene>
    <name evidence="4" type="ORF">PN645_13595</name>
</gene>
<dbReference type="Pfam" id="PF16344">
    <property type="entry name" value="FecR_C"/>
    <property type="match status" value="1"/>
</dbReference>
<dbReference type="EMBL" id="JAQMRD010000018">
    <property type="protein sequence ID" value="MDB9224035.1"/>
    <property type="molecule type" value="Genomic_DNA"/>
</dbReference>
<dbReference type="RefSeq" id="WP_046402546.1">
    <property type="nucleotide sequence ID" value="NZ_JADNDE010000045.1"/>
</dbReference>
<evidence type="ECO:0000259" key="3">
    <source>
        <dbReference type="Pfam" id="PF16344"/>
    </source>
</evidence>
<protein>
    <submittedName>
        <fullName evidence="4">DUF4974 domain-containing protein</fullName>
    </submittedName>
</protein>
<evidence type="ECO:0000256" key="1">
    <source>
        <dbReference type="SAM" id="Phobius"/>
    </source>
</evidence>
<feature type="domain" description="Protein FecR C-terminal" evidence="3">
    <location>
        <begin position="321"/>
        <end position="390"/>
    </location>
</feature>
<sequence>MLQTPEEYIARLIFLHFQGIADDKQEQELTEWRNLSPRHEEIYIRLSKQEYWENNFRRFIKNEEEHVQNWERLNGRLAGYRRVSRIKKWSYAAVVLLLIGIGSGLFYDPASGVFSGQQGIVTGENLPGAKRHAILTLGDGTEIDLKDEVARMNLSKRQEAPHVGEGALSYRSVTDSVQLSEYHTLQVPRGGEYVLVLADGSEVLLNAESKLTFPVVFREKERRVYLEGEAYFKVKKNPACPFFVEVKPLEVEVTGTTFGIRAYPDETDVLTTLETGTVRVRNGEAEVNLSPDRQAIFDRSTTTLSVGEVDTDLFLAWKDGRIIFDDCPLEKILAEIGRWYDLDIFYAREEVRSYRFSLNIKRHETFGEVLKLLEAAGQFGFEVNGNTIVVR</sequence>
<evidence type="ECO:0000313" key="5">
    <source>
        <dbReference type="Proteomes" id="UP001212263"/>
    </source>
</evidence>
<dbReference type="InterPro" id="IPR006860">
    <property type="entry name" value="FecR"/>
</dbReference>
<dbReference type="GO" id="GO:0016989">
    <property type="term" value="F:sigma factor antagonist activity"/>
    <property type="evidence" value="ECO:0007669"/>
    <property type="project" value="TreeGrafter"/>
</dbReference>
<dbReference type="Proteomes" id="UP001212263">
    <property type="component" value="Unassembled WGS sequence"/>
</dbReference>
<feature type="transmembrane region" description="Helical" evidence="1">
    <location>
        <begin position="89"/>
        <end position="107"/>
    </location>
</feature>
<evidence type="ECO:0000313" key="4">
    <source>
        <dbReference type="EMBL" id="MDB9224035.1"/>
    </source>
</evidence>
<organism evidence="4 5">
    <name type="scientific">Odoribacter splanchnicus</name>
    <dbReference type="NCBI Taxonomy" id="28118"/>
    <lineage>
        <taxon>Bacteria</taxon>
        <taxon>Pseudomonadati</taxon>
        <taxon>Bacteroidota</taxon>
        <taxon>Bacteroidia</taxon>
        <taxon>Bacteroidales</taxon>
        <taxon>Odoribacteraceae</taxon>
        <taxon>Odoribacter</taxon>
    </lineage>
</organism>
<keyword evidence="1" id="KW-0472">Membrane</keyword>
<proteinExistence type="predicted"/>
<keyword evidence="1" id="KW-1133">Transmembrane helix</keyword>
<feature type="domain" description="FecR protein" evidence="2">
    <location>
        <begin position="185"/>
        <end position="278"/>
    </location>
</feature>
<dbReference type="PANTHER" id="PTHR30273:SF2">
    <property type="entry name" value="PROTEIN FECR"/>
    <property type="match status" value="1"/>
</dbReference>
<dbReference type="Gene3D" id="3.55.50.30">
    <property type="match status" value="1"/>
</dbReference>
<dbReference type="PANTHER" id="PTHR30273">
    <property type="entry name" value="PERIPLASMIC SIGNAL SENSOR AND SIGMA FACTOR ACTIVATOR FECR-RELATED"/>
    <property type="match status" value="1"/>
</dbReference>
<evidence type="ECO:0000259" key="2">
    <source>
        <dbReference type="Pfam" id="PF04773"/>
    </source>
</evidence>
<reference evidence="4" key="1">
    <citation type="submission" date="2023-01" db="EMBL/GenBank/DDBJ databases">
        <title>Human gut microbiome strain richness.</title>
        <authorList>
            <person name="Chen-Liaw A."/>
        </authorList>
    </citation>
    <scope>NUCLEOTIDE SEQUENCE</scope>
    <source>
        <strain evidence="4">RTP21484st1_B7_RTP21484_190118</strain>
    </source>
</reference>
<keyword evidence="1" id="KW-0812">Transmembrane</keyword>
<comment type="caution">
    <text evidence="4">The sequence shown here is derived from an EMBL/GenBank/DDBJ whole genome shotgun (WGS) entry which is preliminary data.</text>
</comment>
<dbReference type="InterPro" id="IPR012373">
    <property type="entry name" value="Ferrdict_sens_TM"/>
</dbReference>
<dbReference type="InterPro" id="IPR032508">
    <property type="entry name" value="FecR_C"/>
</dbReference>
<dbReference type="AlphaFoldDB" id="A0AAW6FKN8"/>
<name>A0AAW6FKN8_9BACT</name>
<dbReference type="Gene3D" id="2.60.120.1440">
    <property type="match status" value="1"/>
</dbReference>